<comment type="caution">
    <text evidence="1">The sequence shown here is derived from an EMBL/GenBank/DDBJ whole genome shotgun (WGS) entry which is preliminary data.</text>
</comment>
<sequence>MRLSIAESKEHVTDLHIVETEIRHIQGENFYGEITFHFKHGVLQPIFNKKETKTIKQI</sequence>
<evidence type="ECO:0000313" key="1">
    <source>
        <dbReference type="EMBL" id="KKN36609.1"/>
    </source>
</evidence>
<accession>A0A0F9Q273</accession>
<proteinExistence type="predicted"/>
<name>A0A0F9Q273_9ZZZZ</name>
<protein>
    <submittedName>
        <fullName evidence="1">Uncharacterized protein</fullName>
    </submittedName>
</protein>
<organism evidence="1">
    <name type="scientific">marine sediment metagenome</name>
    <dbReference type="NCBI Taxonomy" id="412755"/>
    <lineage>
        <taxon>unclassified sequences</taxon>
        <taxon>metagenomes</taxon>
        <taxon>ecological metagenomes</taxon>
    </lineage>
</organism>
<dbReference type="EMBL" id="LAZR01001955">
    <property type="protein sequence ID" value="KKN36609.1"/>
    <property type="molecule type" value="Genomic_DNA"/>
</dbReference>
<dbReference type="AlphaFoldDB" id="A0A0F9Q273"/>
<reference evidence="1" key="1">
    <citation type="journal article" date="2015" name="Nature">
        <title>Complex archaea that bridge the gap between prokaryotes and eukaryotes.</title>
        <authorList>
            <person name="Spang A."/>
            <person name="Saw J.H."/>
            <person name="Jorgensen S.L."/>
            <person name="Zaremba-Niedzwiedzka K."/>
            <person name="Martijn J."/>
            <person name="Lind A.E."/>
            <person name="van Eijk R."/>
            <person name="Schleper C."/>
            <person name="Guy L."/>
            <person name="Ettema T.J."/>
        </authorList>
    </citation>
    <scope>NUCLEOTIDE SEQUENCE</scope>
</reference>
<gene>
    <name evidence="1" type="ORF">LCGC14_0771960</name>
</gene>